<feature type="compositionally biased region" description="Low complexity" evidence="6">
    <location>
        <begin position="46"/>
        <end position="63"/>
    </location>
</feature>
<keyword evidence="2" id="KW-0479">Metal-binding</keyword>
<dbReference type="PANTHER" id="PTHR13340:SF2">
    <property type="entry name" value="GATA ZINC FINGER DOMAIN-CONTAINING PROTEIN 1"/>
    <property type="match status" value="1"/>
</dbReference>
<evidence type="ECO:0000256" key="6">
    <source>
        <dbReference type="SAM" id="MobiDB-lite"/>
    </source>
</evidence>
<feature type="compositionally biased region" description="Basic residues" evidence="6">
    <location>
        <begin position="89"/>
        <end position="103"/>
    </location>
</feature>
<evidence type="ECO:0000256" key="1">
    <source>
        <dbReference type="ARBA" id="ARBA00004123"/>
    </source>
</evidence>
<feature type="region of interest" description="Disordered" evidence="6">
    <location>
        <begin position="1"/>
        <end position="103"/>
    </location>
</feature>
<keyword evidence="4" id="KW-0862">Zinc</keyword>
<evidence type="ECO:0000256" key="3">
    <source>
        <dbReference type="ARBA" id="ARBA00022771"/>
    </source>
</evidence>
<comment type="subcellular location">
    <subcellularLocation>
        <location evidence="1">Nucleus</location>
    </subcellularLocation>
</comment>
<keyword evidence="5" id="KW-0539">Nucleus</keyword>
<dbReference type="GO" id="GO:0005634">
    <property type="term" value="C:nucleus"/>
    <property type="evidence" value="ECO:0007669"/>
    <property type="project" value="UniProtKB-SubCell"/>
</dbReference>
<dbReference type="GO" id="GO:0006325">
    <property type="term" value="P:chromatin organization"/>
    <property type="evidence" value="ECO:0007669"/>
    <property type="project" value="TreeGrafter"/>
</dbReference>
<dbReference type="EMBL" id="OB660684">
    <property type="protein sequence ID" value="CAD7225887.1"/>
    <property type="molecule type" value="Genomic_DNA"/>
</dbReference>
<feature type="compositionally biased region" description="Basic residues" evidence="6">
    <location>
        <begin position="64"/>
        <end position="73"/>
    </location>
</feature>
<dbReference type="InterPro" id="IPR039050">
    <property type="entry name" value="GATAD1"/>
</dbReference>
<proteinExistence type="predicted"/>
<dbReference type="PANTHER" id="PTHR13340">
    <property type="entry name" value="GATA ZINC FINGER DOMAIN-CONTAINING"/>
    <property type="match status" value="1"/>
</dbReference>
<keyword evidence="3" id="KW-0863">Zinc-finger</keyword>
<evidence type="ECO:0000313" key="7">
    <source>
        <dbReference type="EMBL" id="CAD7225887.1"/>
    </source>
</evidence>
<name>A0A7R8W6J4_9CRUS</name>
<accession>A0A7R8W6J4</accession>
<dbReference type="OrthoDB" id="9994231at2759"/>
<organism evidence="7">
    <name type="scientific">Cyprideis torosa</name>
    <dbReference type="NCBI Taxonomy" id="163714"/>
    <lineage>
        <taxon>Eukaryota</taxon>
        <taxon>Metazoa</taxon>
        <taxon>Ecdysozoa</taxon>
        <taxon>Arthropoda</taxon>
        <taxon>Crustacea</taxon>
        <taxon>Oligostraca</taxon>
        <taxon>Ostracoda</taxon>
        <taxon>Podocopa</taxon>
        <taxon>Podocopida</taxon>
        <taxon>Cytherocopina</taxon>
        <taxon>Cytheroidea</taxon>
        <taxon>Cytherideidae</taxon>
        <taxon>Cyprideis</taxon>
    </lineage>
</organism>
<sequence>MLMSTGVPPMGDPATSPSFPGNGGLLSRSMSTVSNLSKTESKKKGGSSQSITKSYSASSSMTSRKGRSRKRRSSVSDEPLNRSEEVKVPKGKGRRHIFKQRGTARRAPLATATVVTGESVLHRGVYWQKGDVVSVIDSEDGLTYYAMVKGLLSDQYGQKSAVLTWLIPTVEATVGEFHPNKYILGPEDEVPRSLDVMEIVCRTPSEYYLKNSPYPIQETPTDLAYVWGPVKGSAPTLKRKDQLTSTG</sequence>
<dbReference type="GO" id="GO:0008270">
    <property type="term" value="F:zinc ion binding"/>
    <property type="evidence" value="ECO:0007669"/>
    <property type="project" value="UniProtKB-KW"/>
</dbReference>
<evidence type="ECO:0000256" key="5">
    <source>
        <dbReference type="ARBA" id="ARBA00023242"/>
    </source>
</evidence>
<gene>
    <name evidence="7" type="ORF">CTOB1V02_LOCUS3816</name>
</gene>
<evidence type="ECO:0000256" key="2">
    <source>
        <dbReference type="ARBA" id="ARBA00022723"/>
    </source>
</evidence>
<reference evidence="7" key="1">
    <citation type="submission" date="2020-11" db="EMBL/GenBank/DDBJ databases">
        <authorList>
            <person name="Tran Van P."/>
        </authorList>
    </citation>
    <scope>NUCLEOTIDE SEQUENCE</scope>
</reference>
<dbReference type="AlphaFoldDB" id="A0A7R8W6J4"/>
<feature type="compositionally biased region" description="Basic and acidic residues" evidence="6">
    <location>
        <begin position="79"/>
        <end position="88"/>
    </location>
</feature>
<protein>
    <submittedName>
        <fullName evidence="7">Uncharacterized protein</fullName>
    </submittedName>
</protein>
<evidence type="ECO:0000256" key="4">
    <source>
        <dbReference type="ARBA" id="ARBA00022833"/>
    </source>
</evidence>